<dbReference type="Pfam" id="PF01261">
    <property type="entry name" value="AP_endonuc_2"/>
    <property type="match status" value="1"/>
</dbReference>
<reference evidence="2" key="1">
    <citation type="submission" date="2020-02" db="EMBL/GenBank/DDBJ databases">
        <authorList>
            <person name="Meier V. D."/>
        </authorList>
    </citation>
    <scope>NUCLEOTIDE SEQUENCE</scope>
    <source>
        <strain evidence="2">AVDCRST_MAG19</strain>
    </source>
</reference>
<dbReference type="PANTHER" id="PTHR12110">
    <property type="entry name" value="HYDROXYPYRUVATE ISOMERASE"/>
    <property type="match status" value="1"/>
</dbReference>
<evidence type="ECO:0000259" key="1">
    <source>
        <dbReference type="Pfam" id="PF01261"/>
    </source>
</evidence>
<keyword evidence="2" id="KW-0456">Lyase</keyword>
<dbReference type="PANTHER" id="PTHR12110:SF53">
    <property type="entry name" value="BLR5974 PROTEIN"/>
    <property type="match status" value="1"/>
</dbReference>
<protein>
    <submittedName>
        <fullName evidence="2">Inosose dehydratase</fullName>
        <ecNumber evidence="2">4.2.1.44</ecNumber>
    </submittedName>
</protein>
<gene>
    <name evidence="2" type="ORF">AVDCRST_MAG19-4844</name>
</gene>
<dbReference type="EMBL" id="CADCWL010000257">
    <property type="protein sequence ID" value="CAA9586199.1"/>
    <property type="molecule type" value="Genomic_DNA"/>
</dbReference>
<sequence>MRFAVFTVGLPELTPEEAVATLGELGYDGVEWRVVDQQPSPDGRPGFWAGNRCTWPLATFPEDALRVRAMTGGAGLETPVVGAYAGCDDPAAVERAMRGAALLGAPALRINVPKYDGESAYLPLRDRALGQYREVAALARRHGVRALAEIHHGSLLPSASAAAAFLEAFDPQDVGVIHDAGNMVHEGHEQYRLGLETLGPYLAHVHLKNARWVAAGPRPGGGTAWRAEWAPLSDGLVDLPALFRALRRVGYDGWVSFEDFSTERPLTDRLRDNLALARRLSAEVSG</sequence>
<evidence type="ECO:0000313" key="2">
    <source>
        <dbReference type="EMBL" id="CAA9586199.1"/>
    </source>
</evidence>
<proteinExistence type="predicted"/>
<feature type="domain" description="Xylose isomerase-like TIM barrel" evidence="1">
    <location>
        <begin position="23"/>
        <end position="278"/>
    </location>
</feature>
<accession>A0A6J4VVJ5</accession>
<dbReference type="Gene3D" id="3.20.20.150">
    <property type="entry name" value="Divalent-metal-dependent TIM barrel enzymes"/>
    <property type="match status" value="1"/>
</dbReference>
<dbReference type="InterPro" id="IPR013022">
    <property type="entry name" value="Xyl_isomerase-like_TIM-brl"/>
</dbReference>
<dbReference type="InterPro" id="IPR050312">
    <property type="entry name" value="IolE/XylAMocC-like"/>
</dbReference>
<dbReference type="GO" id="GO:0050114">
    <property type="term" value="F:myo-inosose-2 dehydratase activity"/>
    <property type="evidence" value="ECO:0007669"/>
    <property type="project" value="UniProtKB-EC"/>
</dbReference>
<dbReference type="InterPro" id="IPR036237">
    <property type="entry name" value="Xyl_isomerase-like_sf"/>
</dbReference>
<organism evidence="2">
    <name type="scientific">uncultured Thermomicrobiales bacterium</name>
    <dbReference type="NCBI Taxonomy" id="1645740"/>
    <lineage>
        <taxon>Bacteria</taxon>
        <taxon>Pseudomonadati</taxon>
        <taxon>Thermomicrobiota</taxon>
        <taxon>Thermomicrobia</taxon>
        <taxon>Thermomicrobiales</taxon>
        <taxon>environmental samples</taxon>
    </lineage>
</organism>
<dbReference type="SUPFAM" id="SSF51658">
    <property type="entry name" value="Xylose isomerase-like"/>
    <property type="match status" value="1"/>
</dbReference>
<dbReference type="EC" id="4.2.1.44" evidence="2"/>
<dbReference type="AlphaFoldDB" id="A0A6J4VVJ5"/>
<name>A0A6J4VVJ5_9BACT</name>